<reference evidence="5" key="1">
    <citation type="journal article" date="2019" name="Int. J. Syst. Evol. Microbiol.">
        <title>The Global Catalogue of Microorganisms (GCM) 10K type strain sequencing project: providing services to taxonomists for standard genome sequencing and annotation.</title>
        <authorList>
            <consortium name="The Broad Institute Genomics Platform"/>
            <consortium name="The Broad Institute Genome Sequencing Center for Infectious Disease"/>
            <person name="Wu L."/>
            <person name="Ma J."/>
        </authorList>
    </citation>
    <scope>NUCLEOTIDE SEQUENCE [LARGE SCALE GENOMIC DNA]</scope>
    <source>
        <strain evidence="5">JCM 30774</strain>
    </source>
</reference>
<gene>
    <name evidence="4" type="primary">flgA</name>
    <name evidence="4" type="ORF">ACFQ45_13695</name>
</gene>
<dbReference type="Pfam" id="PF13144">
    <property type="entry name" value="ChapFlgA"/>
    <property type="match status" value="1"/>
</dbReference>
<evidence type="ECO:0000259" key="3">
    <source>
        <dbReference type="Pfam" id="PF17656"/>
    </source>
</evidence>
<evidence type="ECO:0000313" key="5">
    <source>
        <dbReference type="Proteomes" id="UP001597059"/>
    </source>
</evidence>
<dbReference type="CDD" id="cd11614">
    <property type="entry name" value="SAF_CpaB_FlgA_like"/>
    <property type="match status" value="1"/>
</dbReference>
<dbReference type="NCBIfam" id="TIGR03170">
    <property type="entry name" value="flgA_cterm"/>
    <property type="match status" value="1"/>
</dbReference>
<protein>
    <recommendedName>
        <fullName evidence="1">Flagella basal body P-ring formation protein FlgA</fullName>
    </recommendedName>
</protein>
<keyword evidence="4" id="KW-0969">Cilium</keyword>
<dbReference type="InterPro" id="IPR041231">
    <property type="entry name" value="FlgA_N"/>
</dbReference>
<keyword evidence="5" id="KW-1185">Reference proteome</keyword>
<dbReference type="PANTHER" id="PTHR36307">
    <property type="entry name" value="FLAGELLA BASAL BODY P-RING FORMATION PROTEIN FLGA"/>
    <property type="match status" value="1"/>
</dbReference>
<dbReference type="Gene3D" id="2.30.30.760">
    <property type="match status" value="1"/>
</dbReference>
<dbReference type="PANTHER" id="PTHR36307:SF1">
    <property type="entry name" value="FLAGELLA BASAL BODY P-RING FORMATION PROTEIN FLGA"/>
    <property type="match status" value="1"/>
</dbReference>
<feature type="domain" description="Flagella basal body P-ring formation protein FlgA SAF" evidence="2">
    <location>
        <begin position="109"/>
        <end position="228"/>
    </location>
</feature>
<comment type="caution">
    <text evidence="4">The sequence shown here is derived from an EMBL/GenBank/DDBJ whole genome shotgun (WGS) entry which is preliminary data.</text>
</comment>
<name>A0ABW4B2J6_9GAMM</name>
<dbReference type="Proteomes" id="UP001597059">
    <property type="component" value="Unassembled WGS sequence"/>
</dbReference>
<comment type="subcellular location">
    <subcellularLocation>
        <location evidence="1">Periplasm</location>
    </subcellularLocation>
</comment>
<feature type="domain" description="FlgA N-terminal" evidence="3">
    <location>
        <begin position="23"/>
        <end position="100"/>
    </location>
</feature>
<keyword evidence="4" id="KW-0282">Flagellum</keyword>
<dbReference type="Pfam" id="PF17656">
    <property type="entry name" value="ChapFlgA_N"/>
    <property type="match status" value="1"/>
</dbReference>
<dbReference type="InterPro" id="IPR039246">
    <property type="entry name" value="Flagellar_FlgA"/>
</dbReference>
<dbReference type="RefSeq" id="WP_377368631.1">
    <property type="nucleotide sequence ID" value="NZ_JBHTMN010000014.1"/>
</dbReference>
<comment type="similarity">
    <text evidence="1">Belongs to the FlgA family.</text>
</comment>
<accession>A0ABW4B2J6</accession>
<keyword evidence="1" id="KW-1005">Bacterial flagellum biogenesis</keyword>
<evidence type="ECO:0000256" key="1">
    <source>
        <dbReference type="RuleBase" id="RU362063"/>
    </source>
</evidence>
<proteinExistence type="inferred from homology"/>
<dbReference type="EMBL" id="JBHTMN010000014">
    <property type="protein sequence ID" value="MFD1384428.1"/>
    <property type="molecule type" value="Genomic_DNA"/>
</dbReference>
<keyword evidence="4" id="KW-0966">Cell projection</keyword>
<organism evidence="4 5">
    <name type="scientific">Rhodanobacter aciditrophus</name>
    <dbReference type="NCBI Taxonomy" id="1623218"/>
    <lineage>
        <taxon>Bacteria</taxon>
        <taxon>Pseudomonadati</taxon>
        <taxon>Pseudomonadota</taxon>
        <taxon>Gammaproteobacteria</taxon>
        <taxon>Lysobacterales</taxon>
        <taxon>Rhodanobacteraceae</taxon>
        <taxon>Rhodanobacter</taxon>
    </lineage>
</organism>
<dbReference type="Gene3D" id="3.90.1210.10">
    <property type="entry name" value="Antifreeze-like/N-acetylneuraminic acid synthase C-terminal domain"/>
    <property type="match status" value="1"/>
</dbReference>
<feature type="chain" id="PRO_5044975509" description="Flagella basal body P-ring formation protein FlgA" evidence="1">
    <location>
        <begin position="21"/>
        <end position="230"/>
    </location>
</feature>
<evidence type="ECO:0000313" key="4">
    <source>
        <dbReference type="EMBL" id="MFD1384428.1"/>
    </source>
</evidence>
<keyword evidence="1" id="KW-0574">Periplasm</keyword>
<feature type="signal peptide" evidence="1">
    <location>
        <begin position="1"/>
        <end position="20"/>
    </location>
</feature>
<keyword evidence="1" id="KW-0732">Signal</keyword>
<comment type="function">
    <text evidence="1">Involved in the assembly process of the P-ring formation. It may associate with FlgF on the rod constituting a structure essential for the P-ring assembly or may act as a modulator protein for the P-ring assembly.</text>
</comment>
<dbReference type="InterPro" id="IPR017585">
    <property type="entry name" value="SAF_FlgA"/>
</dbReference>
<sequence length="230" mass="25754">MGRVKLLTILLFFISTGSHASQIETQIQHFIKNEEYPRLQSIYPDARISIELQNQVALNYLPDCSPEQITIENQRPEATRRTTYAISCEEPFWKSYVPVEQHIFIQGIKAITPISRGERITKSNTDIGEIDLSTLRGHLYTDTNPPYGLIASRNIRINSFITDQLTDKPNLVKKGSSVLITAKSGGIIVKMNGTALEDGVQGQQIRVENTSSGRIVYGKVVSDSEVLVNY</sequence>
<evidence type="ECO:0000259" key="2">
    <source>
        <dbReference type="Pfam" id="PF13144"/>
    </source>
</evidence>